<keyword evidence="4" id="KW-0812">Transmembrane</keyword>
<comment type="subcellular location">
    <subcellularLocation>
        <location evidence="1">Cell membrane</location>
        <topology evidence="1">Single-pass membrane protein</topology>
    </subcellularLocation>
</comment>
<dbReference type="EnsemblPlants" id="Zm00001eb362230_T001">
    <property type="protein sequence ID" value="Zm00001eb362230_P001"/>
    <property type="gene ID" value="Zm00001eb362230"/>
</dbReference>
<reference evidence="11" key="5">
    <citation type="submission" date="2021-05" db="UniProtKB">
        <authorList>
            <consortium name="EnsemblPlants"/>
        </authorList>
    </citation>
    <scope>IDENTIFICATION</scope>
    <source>
        <strain evidence="11">cv. B73</strain>
    </source>
</reference>
<reference evidence="9" key="2">
    <citation type="journal article" date="2009" name="PLoS Genet.">
        <title>Sequencing, mapping, and analysis of 27,455 maize full-length cDNAs.</title>
        <authorList>
            <person name="Soderlund C."/>
            <person name="Descour A."/>
            <person name="Kudrna D."/>
            <person name="Bomhoff M."/>
            <person name="Boyd L."/>
            <person name="Currie J."/>
            <person name="Angelova A."/>
            <person name="Collura K."/>
            <person name="Wissotski M."/>
            <person name="Ashley E."/>
            <person name="Morrow D."/>
            <person name="Fernandes J."/>
            <person name="Walbot V."/>
            <person name="Yu Y."/>
        </authorList>
    </citation>
    <scope>NUCLEOTIDE SEQUENCE</scope>
    <source>
        <strain evidence="9">B73</strain>
    </source>
</reference>
<dbReference type="GO" id="GO:0048367">
    <property type="term" value="P:shoot system development"/>
    <property type="evidence" value="ECO:0007669"/>
    <property type="project" value="EnsemblPlants"/>
</dbReference>
<evidence type="ECO:0000256" key="8">
    <source>
        <dbReference type="SAM" id="MobiDB-lite"/>
    </source>
</evidence>
<dbReference type="EMBL" id="BT036156">
    <property type="protein sequence ID" value="ACF81161.1"/>
    <property type="molecule type" value="mRNA"/>
</dbReference>
<keyword evidence="3" id="KW-1003">Cell membrane</keyword>
<name>B4FGB8_MAIZE</name>
<dbReference type="Proteomes" id="UP000007305">
    <property type="component" value="Chromosome 8"/>
</dbReference>
<dbReference type="Gramene" id="Zm00001eb362230_T001">
    <property type="protein sequence ID" value="Zm00001eb362230_P001"/>
    <property type="gene ID" value="Zm00001eb362230"/>
</dbReference>
<organism evidence="9">
    <name type="scientific">Zea mays</name>
    <name type="common">Maize</name>
    <dbReference type="NCBI Taxonomy" id="4577"/>
    <lineage>
        <taxon>Eukaryota</taxon>
        <taxon>Viridiplantae</taxon>
        <taxon>Streptophyta</taxon>
        <taxon>Embryophyta</taxon>
        <taxon>Tracheophyta</taxon>
        <taxon>Spermatophyta</taxon>
        <taxon>Magnoliopsida</taxon>
        <taxon>Liliopsida</taxon>
        <taxon>Poales</taxon>
        <taxon>Poaceae</taxon>
        <taxon>PACMAD clade</taxon>
        <taxon>Panicoideae</taxon>
        <taxon>Andropogonodae</taxon>
        <taxon>Andropogoneae</taxon>
        <taxon>Tripsacinae</taxon>
        <taxon>Zea</taxon>
    </lineage>
</organism>
<comment type="similarity">
    <text evidence="7">Belongs to the DVL/RTFL small polypeptides family.</text>
</comment>
<keyword evidence="12" id="KW-1185">Reference proteome</keyword>
<evidence type="ECO:0000256" key="2">
    <source>
        <dbReference type="ARBA" id="ARBA00022473"/>
    </source>
</evidence>
<evidence type="ECO:0000313" key="10">
    <source>
        <dbReference type="EMBL" id="ACG41204.1"/>
    </source>
</evidence>
<sequence>MDSSSSAGAGDDRWRLSKKGRSRSGRPHAMDAAAGSVLSRSYSASVSSSRSTAAGTSTAAATGSSAAAPSSQQQQQQQQAGAAACPAESSSSSSSSSSRLSKKCVEAVKEHRARFYIVRRCVSMLVCWRDY</sequence>
<evidence type="ECO:0007829" key="13">
    <source>
        <dbReference type="PeptideAtlas" id="B4FGB8"/>
    </source>
</evidence>
<dbReference type="OrthoDB" id="678750at2759"/>
<evidence type="ECO:0008006" key="14">
    <source>
        <dbReference type="Google" id="ProtNLM"/>
    </source>
</evidence>
<dbReference type="GeneID" id="100193795"/>
<reference evidence="11" key="4">
    <citation type="submission" date="2019-07" db="EMBL/GenBank/DDBJ databases">
        <authorList>
            <person name="Seetharam A."/>
            <person name="Woodhouse M."/>
            <person name="Cannon E."/>
        </authorList>
    </citation>
    <scope>NUCLEOTIDE SEQUENCE [LARGE SCALE GENOMIC DNA]</scope>
    <source>
        <strain evidence="11">cv. B73</strain>
    </source>
</reference>
<keyword evidence="6" id="KW-0472">Membrane</keyword>
<evidence type="ECO:0000313" key="11">
    <source>
        <dbReference type="EnsemblPlants" id="Zm00001eb362230_P001"/>
    </source>
</evidence>
<dbReference type="InterPro" id="IPR012552">
    <property type="entry name" value="DVL"/>
</dbReference>
<evidence type="ECO:0000313" key="12">
    <source>
        <dbReference type="Proteomes" id="UP000007305"/>
    </source>
</evidence>
<proteinExistence type="evidence at protein level"/>
<gene>
    <name evidence="11" type="primary">LOC100193795</name>
</gene>
<dbReference type="HOGENOM" id="CLU_150897_0_0_1"/>
<dbReference type="AlphaFoldDB" id="B4FGB8"/>
<evidence type="ECO:0000256" key="1">
    <source>
        <dbReference type="ARBA" id="ARBA00004162"/>
    </source>
</evidence>
<evidence type="ECO:0000256" key="6">
    <source>
        <dbReference type="ARBA" id="ARBA00023136"/>
    </source>
</evidence>
<reference evidence="10" key="1">
    <citation type="journal article" date="2009" name="Plant Mol. Biol.">
        <title>Insights into corn genes derived from large-scale cDNA sequencing.</title>
        <authorList>
            <person name="Alexandrov N.N."/>
            <person name="Brover V.V."/>
            <person name="Freidin S."/>
            <person name="Troukhan M.E."/>
            <person name="Tatarinova T.V."/>
            <person name="Zhang H."/>
            <person name="Swaller T.J."/>
            <person name="Lu Y.P."/>
            <person name="Bouck J."/>
            <person name="Flavell R.B."/>
            <person name="Feldmann K.A."/>
        </authorList>
    </citation>
    <scope>NUCLEOTIDE SEQUENCE</scope>
</reference>
<evidence type="ECO:0000256" key="7">
    <source>
        <dbReference type="ARBA" id="ARBA00024340"/>
    </source>
</evidence>
<reference evidence="12" key="3">
    <citation type="journal article" date="2009" name="Science">
        <title>The B73 maize genome: complexity, diversity, and dynamics.</title>
        <authorList>
            <person name="Schnable P.S."/>
            <person name="Ware D."/>
            <person name="Fulton R.S."/>
            <person name="Stein J.C."/>
            <person name="Wei F."/>
            <person name="Pasternak S."/>
            <person name="Liang C."/>
            <person name="Zhang J."/>
            <person name="Fulton L."/>
            <person name="Graves T.A."/>
            <person name="Minx P."/>
            <person name="Reily A.D."/>
            <person name="Courtney L."/>
            <person name="Kruchowski S.S."/>
            <person name="Tomlinson C."/>
            <person name="Strong C."/>
            <person name="Delehaunty K."/>
            <person name="Fronick C."/>
            <person name="Courtney B."/>
            <person name="Rock S.M."/>
            <person name="Belter E."/>
            <person name="Du F."/>
            <person name="Kim K."/>
            <person name="Abbott R.M."/>
            <person name="Cotton M."/>
            <person name="Levy A."/>
            <person name="Marchetto P."/>
            <person name="Ochoa K."/>
            <person name="Jackson S.M."/>
            <person name="Gillam B."/>
            <person name="Chen W."/>
            <person name="Yan L."/>
            <person name="Higginbotham J."/>
            <person name="Cardenas M."/>
            <person name="Waligorski J."/>
            <person name="Applebaum E."/>
            <person name="Phelps L."/>
            <person name="Falcone J."/>
            <person name="Kanchi K."/>
            <person name="Thane T."/>
            <person name="Scimone A."/>
            <person name="Thane N."/>
            <person name="Henke J."/>
            <person name="Wang T."/>
            <person name="Ruppert J."/>
            <person name="Shah N."/>
            <person name="Rotter K."/>
            <person name="Hodges J."/>
            <person name="Ingenthron E."/>
            <person name="Cordes M."/>
            <person name="Kohlberg S."/>
            <person name="Sgro J."/>
            <person name="Delgado B."/>
            <person name="Mead K."/>
            <person name="Chinwalla A."/>
            <person name="Leonard S."/>
            <person name="Crouse K."/>
            <person name="Collura K."/>
            <person name="Kudrna D."/>
            <person name="Currie J."/>
            <person name="He R."/>
            <person name="Angelova A."/>
            <person name="Rajasekar S."/>
            <person name="Mueller T."/>
            <person name="Lomeli R."/>
            <person name="Scara G."/>
            <person name="Ko A."/>
            <person name="Delaney K."/>
            <person name="Wissotski M."/>
            <person name="Lopez G."/>
            <person name="Campos D."/>
            <person name="Braidotti M."/>
            <person name="Ashley E."/>
            <person name="Golser W."/>
            <person name="Kim H."/>
            <person name="Lee S."/>
            <person name="Lin J."/>
            <person name="Dujmic Z."/>
            <person name="Kim W."/>
            <person name="Talag J."/>
            <person name="Zuccolo A."/>
            <person name="Fan C."/>
            <person name="Sebastian A."/>
            <person name="Kramer M."/>
            <person name="Spiegel L."/>
            <person name="Nascimento L."/>
            <person name="Zutavern T."/>
            <person name="Miller B."/>
            <person name="Ambroise C."/>
            <person name="Muller S."/>
            <person name="Spooner W."/>
            <person name="Narechania A."/>
            <person name="Ren L."/>
            <person name="Wei S."/>
            <person name="Kumari S."/>
            <person name="Faga B."/>
            <person name="Levy M.J."/>
            <person name="McMahan L."/>
            <person name="Van Buren P."/>
            <person name="Vaughn M.W."/>
            <person name="Ying K."/>
            <person name="Yeh C.-T."/>
            <person name="Emrich S.J."/>
            <person name="Jia Y."/>
            <person name="Kalyanaraman A."/>
            <person name="Hsia A.-P."/>
            <person name="Barbazuk W.B."/>
            <person name="Baucom R.S."/>
            <person name="Brutnell T.P."/>
            <person name="Carpita N.C."/>
            <person name="Chaparro C."/>
            <person name="Chia J.-M."/>
            <person name="Deragon J.-M."/>
            <person name="Estill J.C."/>
            <person name="Fu Y."/>
            <person name="Jeddeloh J.A."/>
            <person name="Han Y."/>
            <person name="Lee H."/>
            <person name="Li P."/>
            <person name="Lisch D.R."/>
            <person name="Liu S."/>
            <person name="Liu Z."/>
            <person name="Nagel D.H."/>
            <person name="McCann M.C."/>
            <person name="SanMiguel P."/>
            <person name="Myers A.M."/>
            <person name="Nettleton D."/>
            <person name="Nguyen J."/>
            <person name="Penning B.W."/>
            <person name="Ponnala L."/>
            <person name="Schneider K.L."/>
            <person name="Schwartz D.C."/>
            <person name="Sharma A."/>
            <person name="Soderlund C."/>
            <person name="Springer N.M."/>
            <person name="Sun Q."/>
            <person name="Wang H."/>
            <person name="Waterman M."/>
            <person name="Westerman R."/>
            <person name="Wolfgruber T.K."/>
            <person name="Yang L."/>
            <person name="Yu Y."/>
            <person name="Zhang L."/>
            <person name="Zhou S."/>
            <person name="Zhu Q."/>
            <person name="Bennetzen J.L."/>
            <person name="Dawe R.K."/>
            <person name="Jiang J."/>
            <person name="Jiang N."/>
            <person name="Presting G.G."/>
            <person name="Wessler S.R."/>
            <person name="Aluru S."/>
            <person name="Martienssen R.A."/>
            <person name="Clifton S.W."/>
            <person name="McCombie W.R."/>
            <person name="Wing R.A."/>
            <person name="Wilson R.K."/>
        </authorList>
    </citation>
    <scope>NUCLEOTIDE SEQUENCE [LARGE SCALE GENOMIC DNA]</scope>
    <source>
        <strain evidence="12">cv. B73</strain>
    </source>
</reference>
<feature type="region of interest" description="Disordered" evidence="8">
    <location>
        <begin position="1"/>
        <end position="103"/>
    </location>
</feature>
<evidence type="ECO:0000256" key="4">
    <source>
        <dbReference type="ARBA" id="ARBA00022692"/>
    </source>
</evidence>
<evidence type="ECO:0000256" key="5">
    <source>
        <dbReference type="ARBA" id="ARBA00022989"/>
    </source>
</evidence>
<dbReference type="EMBL" id="EU969086">
    <property type="protein sequence ID" value="ACG41204.1"/>
    <property type="molecule type" value="mRNA"/>
</dbReference>
<feature type="compositionally biased region" description="Low complexity" evidence="8">
    <location>
        <begin position="34"/>
        <end position="98"/>
    </location>
</feature>
<evidence type="ECO:0000313" key="9">
    <source>
        <dbReference type="EMBL" id="ACF81161.1"/>
    </source>
</evidence>
<protein>
    <recommendedName>
        <fullName evidence="14">ROTUNDIFOLIA like 8</fullName>
    </recommendedName>
</protein>
<dbReference type="GO" id="GO:0008285">
    <property type="term" value="P:negative regulation of cell population proliferation"/>
    <property type="evidence" value="ECO:0007669"/>
    <property type="project" value="EnsemblPlants"/>
</dbReference>
<dbReference type="Pfam" id="PF08137">
    <property type="entry name" value="DVL"/>
    <property type="match status" value="1"/>
</dbReference>
<keyword evidence="2" id="KW-0217">Developmental protein</keyword>
<feature type="compositionally biased region" description="Basic residues" evidence="8">
    <location>
        <begin position="16"/>
        <end position="26"/>
    </location>
</feature>
<dbReference type="PANTHER" id="PTHR33102">
    <property type="entry name" value="DVL19-RELATED-RELATED"/>
    <property type="match status" value="1"/>
</dbReference>
<keyword evidence="13" id="KW-1267">Proteomics identification</keyword>
<dbReference type="GO" id="GO:0005886">
    <property type="term" value="C:plasma membrane"/>
    <property type="evidence" value="ECO:0007669"/>
    <property type="project" value="UniProtKB-SubCell"/>
</dbReference>
<keyword evidence="5" id="KW-1133">Transmembrane helix</keyword>
<dbReference type="InterPro" id="IPR051525">
    <property type="entry name" value="DVL_RTFL_regulatory"/>
</dbReference>
<dbReference type="RefSeq" id="NP_001132351.1">
    <property type="nucleotide sequence ID" value="NM_001138879.1"/>
</dbReference>
<dbReference type="KEGG" id="zma:100193795"/>
<accession>B4FGB8</accession>
<evidence type="ECO:0000256" key="3">
    <source>
        <dbReference type="ARBA" id="ARBA00022475"/>
    </source>
</evidence>